<gene>
    <name evidence="1" type="ORF">DP116_27425</name>
</gene>
<keyword evidence="2" id="KW-1185">Reference proteome</keyword>
<proteinExistence type="predicted"/>
<protein>
    <submittedName>
        <fullName evidence="1">Uncharacterized protein</fullName>
    </submittedName>
</protein>
<accession>A0ABX1PG82</accession>
<name>A0ABX1PG82_9CYAN</name>
<organism evidence="1 2">
    <name type="scientific">Brasilonema bromeliae SPC951</name>
    <dbReference type="NCBI Taxonomy" id="385972"/>
    <lineage>
        <taxon>Bacteria</taxon>
        <taxon>Bacillati</taxon>
        <taxon>Cyanobacteriota</taxon>
        <taxon>Cyanophyceae</taxon>
        <taxon>Nostocales</taxon>
        <taxon>Scytonemataceae</taxon>
        <taxon>Brasilonema</taxon>
        <taxon>Bromeliae group (in: Brasilonema)</taxon>
    </lineage>
</organism>
<dbReference type="EMBL" id="QMEB01000357">
    <property type="protein sequence ID" value="NMG22958.1"/>
    <property type="molecule type" value="Genomic_DNA"/>
</dbReference>
<sequence>MNPLDVIRKIEESLKTAADLASGAGADTLDAAAGVLDKISHATHDFADFLRNGGHSPTPAPADGSPASFAAAPTSAEVVACCDRLDALKAKCTAAAAPRSFGASQPVGANPVVDALIAQLVAATIEAVTGWFRRKFPQA</sequence>
<dbReference type="RefSeq" id="WP_169158130.1">
    <property type="nucleotide sequence ID" value="NZ_CAWPJE010000377.1"/>
</dbReference>
<evidence type="ECO:0000313" key="2">
    <source>
        <dbReference type="Proteomes" id="UP000718564"/>
    </source>
</evidence>
<dbReference type="Proteomes" id="UP000718564">
    <property type="component" value="Unassembled WGS sequence"/>
</dbReference>
<comment type="caution">
    <text evidence="1">The sequence shown here is derived from an EMBL/GenBank/DDBJ whole genome shotgun (WGS) entry which is preliminary data.</text>
</comment>
<reference evidence="1 2" key="1">
    <citation type="submission" date="2018-06" db="EMBL/GenBank/DDBJ databases">
        <title>Comparative genomics of Brasilonema spp. strains.</title>
        <authorList>
            <person name="Alvarenga D.O."/>
            <person name="Fiore M.F."/>
            <person name="Varani A.M."/>
        </authorList>
    </citation>
    <scope>NUCLEOTIDE SEQUENCE [LARGE SCALE GENOMIC DNA]</scope>
    <source>
        <strain evidence="1 2">SPC951</strain>
    </source>
</reference>
<evidence type="ECO:0000313" key="1">
    <source>
        <dbReference type="EMBL" id="NMG22958.1"/>
    </source>
</evidence>